<keyword evidence="2" id="KW-0732">Signal</keyword>
<evidence type="ECO:0000256" key="1">
    <source>
        <dbReference type="SAM" id="MobiDB-lite"/>
    </source>
</evidence>
<dbReference type="RefSeq" id="WP_108735580.1">
    <property type="nucleotide sequence ID" value="NZ_CP020919.1"/>
</dbReference>
<evidence type="ECO:0000313" key="4">
    <source>
        <dbReference type="Proteomes" id="UP000244677"/>
    </source>
</evidence>
<reference evidence="3 4" key="1">
    <citation type="submission" date="2017-04" db="EMBL/GenBank/DDBJ databases">
        <title>Complete genome sequence of Flavobacterium kingsejong AJ004.</title>
        <authorList>
            <person name="Lee P.C."/>
        </authorList>
    </citation>
    <scope>NUCLEOTIDE SEQUENCE [LARGE SCALE GENOMIC DNA]</scope>
    <source>
        <strain evidence="3 4">AJ004</strain>
    </source>
</reference>
<proteinExistence type="predicted"/>
<evidence type="ECO:0000313" key="3">
    <source>
        <dbReference type="EMBL" id="AWG23913.1"/>
    </source>
</evidence>
<dbReference type="AlphaFoldDB" id="A0A2S1LJH0"/>
<dbReference type="KEGG" id="fki:FK004_01085"/>
<feature type="region of interest" description="Disordered" evidence="1">
    <location>
        <begin position="22"/>
        <end position="45"/>
    </location>
</feature>
<keyword evidence="4" id="KW-1185">Reference proteome</keyword>
<protein>
    <submittedName>
        <fullName evidence="3">Uncharacterized protein</fullName>
    </submittedName>
</protein>
<dbReference type="EMBL" id="CP020919">
    <property type="protein sequence ID" value="AWG23913.1"/>
    <property type="molecule type" value="Genomic_DNA"/>
</dbReference>
<feature type="signal peptide" evidence="2">
    <location>
        <begin position="1"/>
        <end position="18"/>
    </location>
</feature>
<organism evidence="3 4">
    <name type="scientific">Flavobacterium kingsejongi</name>
    <dbReference type="NCBI Taxonomy" id="1678728"/>
    <lineage>
        <taxon>Bacteria</taxon>
        <taxon>Pseudomonadati</taxon>
        <taxon>Bacteroidota</taxon>
        <taxon>Flavobacteriia</taxon>
        <taxon>Flavobacteriales</taxon>
        <taxon>Flavobacteriaceae</taxon>
        <taxon>Flavobacterium</taxon>
    </lineage>
</organism>
<feature type="compositionally biased region" description="Polar residues" evidence="1">
    <location>
        <begin position="22"/>
        <end position="31"/>
    </location>
</feature>
<accession>A0A2S1LJH0</accession>
<dbReference type="Proteomes" id="UP000244677">
    <property type="component" value="Chromosome"/>
</dbReference>
<sequence>MKTILLSAFLLASMAMSAQTSSKSSTNVATTTKKDGQRTSHNSVSIADSNGSYALSAQFDANKMEQVKKILLKGLGSNYEKTATGLQWNSEGNKSNPNVSLTGTMVNMAFDADEYKGSDVKHFKAIGQEISDLLSNNKQ</sequence>
<feature type="chain" id="PRO_5015491160" evidence="2">
    <location>
        <begin position="19"/>
        <end position="139"/>
    </location>
</feature>
<evidence type="ECO:0000256" key="2">
    <source>
        <dbReference type="SAM" id="SignalP"/>
    </source>
</evidence>
<gene>
    <name evidence="3" type="ORF">FK004_01085</name>
</gene>
<name>A0A2S1LJH0_9FLAO</name>